<dbReference type="Gene3D" id="3.30.479.20">
    <property type="entry name" value="Elongation factor Ts, dimerisation domain"/>
    <property type="match status" value="2"/>
</dbReference>
<dbReference type="PROSITE" id="PS01127">
    <property type="entry name" value="EF_TS_2"/>
    <property type="match status" value="1"/>
</dbReference>
<keyword evidence="3 5" id="KW-0251">Elongation factor</keyword>
<dbReference type="NCBIfam" id="TIGR00116">
    <property type="entry name" value="tsf"/>
    <property type="match status" value="1"/>
</dbReference>
<evidence type="ECO:0000256" key="2">
    <source>
        <dbReference type="ARBA" id="ARBA00016956"/>
    </source>
</evidence>
<dbReference type="PANTHER" id="PTHR11741">
    <property type="entry name" value="ELONGATION FACTOR TS"/>
    <property type="match status" value="1"/>
</dbReference>
<accession>A0A0E3UTZ8</accession>
<dbReference type="KEGG" id="sns:VC03_04370"/>
<protein>
    <recommendedName>
        <fullName evidence="2 5">Elongation factor Ts</fullName>
        <shortName evidence="5">EF-Ts</shortName>
    </recommendedName>
</protein>
<sequence length="302" mass="33749">MEIKASLVKELRERTGAGMLDCKKALVENEGNIEKAIDWLREKGISKAAKKSGRIAAEGLVFAKISENHKKGIVLEFNSETDFVAKNEDFKSFGNILAERALDSEVSSVEELKKLEFGGKTVEQQLTELIAKIGENLNIRRLEVVKGCCDTFVVDYIHMGGKIGVLVKAKGDSSAENIEKVRGVAMHIAAMDPKFLSKEQVSPEDLKREEEVLRIQFEEESKAKGKTLKPEMVERIISGKLGKYYEENCLNQQKYVRDDKKTVEQFLSPITLVSFVRYKVGDGIEKKEEDFAAEVAAQIAGK</sequence>
<dbReference type="GO" id="GO:0003746">
    <property type="term" value="F:translation elongation factor activity"/>
    <property type="evidence" value="ECO:0007669"/>
    <property type="project" value="UniProtKB-UniRule"/>
</dbReference>
<reference evidence="9 10" key="1">
    <citation type="journal article" date="2012" name="BMC Genomics">
        <title>Genomic sequence analysis and characterization of Sneathia amnii sp. nov.</title>
        <authorList>
            <consortium name="Vaginal Microbiome Consortium (additional members)"/>
            <person name="Harwich M.D.Jr."/>
            <person name="Serrano M.G."/>
            <person name="Fettweis J.M."/>
            <person name="Alves J.M."/>
            <person name="Reimers M.A."/>
            <person name="Buck G.A."/>
            <person name="Jefferson K.K."/>
        </authorList>
    </citation>
    <scope>NUCLEOTIDE SEQUENCE [LARGE SCALE GENOMIC DNA]</scope>
    <source>
        <strain evidence="9 10">SN35</strain>
    </source>
</reference>
<dbReference type="Gene3D" id="1.10.286.20">
    <property type="match status" value="1"/>
</dbReference>
<evidence type="ECO:0000256" key="5">
    <source>
        <dbReference type="HAMAP-Rule" id="MF_00050"/>
    </source>
</evidence>
<dbReference type="AlphaFoldDB" id="A0A0E3UTZ8"/>
<keyword evidence="10" id="KW-1185">Reference proteome</keyword>
<dbReference type="CDD" id="cd14275">
    <property type="entry name" value="UBA_EF-Ts"/>
    <property type="match status" value="1"/>
</dbReference>
<organism evidence="9 10">
    <name type="scientific">Sneathia vaginalis</name>
    <dbReference type="NCBI Taxonomy" id="187101"/>
    <lineage>
        <taxon>Bacteria</taxon>
        <taxon>Fusobacteriati</taxon>
        <taxon>Fusobacteriota</taxon>
        <taxon>Fusobacteriia</taxon>
        <taxon>Fusobacteriales</taxon>
        <taxon>Leptotrichiaceae</taxon>
        <taxon>Sneathia</taxon>
    </lineage>
</organism>
<keyword evidence="5" id="KW-0963">Cytoplasm</keyword>
<name>A0A0E3UTZ8_9FUSO</name>
<dbReference type="OrthoDB" id="9808348at2"/>
<evidence type="ECO:0000313" key="9">
    <source>
        <dbReference type="EMBL" id="AKC95729.1"/>
    </source>
</evidence>
<evidence type="ECO:0000256" key="1">
    <source>
        <dbReference type="ARBA" id="ARBA00005532"/>
    </source>
</evidence>
<dbReference type="FunFam" id="1.10.8.10:FF:000001">
    <property type="entry name" value="Elongation factor Ts"/>
    <property type="match status" value="1"/>
</dbReference>
<keyword evidence="4 5" id="KW-0648">Protein biosynthesis</keyword>
<dbReference type="GO" id="GO:0005737">
    <property type="term" value="C:cytoplasm"/>
    <property type="evidence" value="ECO:0007669"/>
    <property type="project" value="UniProtKB-SubCell"/>
</dbReference>
<dbReference type="Proteomes" id="UP000033103">
    <property type="component" value="Chromosome"/>
</dbReference>
<dbReference type="PROSITE" id="PS01126">
    <property type="entry name" value="EF_TS_1"/>
    <property type="match status" value="1"/>
</dbReference>
<evidence type="ECO:0000256" key="3">
    <source>
        <dbReference type="ARBA" id="ARBA00022768"/>
    </source>
</evidence>
<dbReference type="SUPFAM" id="SSF46934">
    <property type="entry name" value="UBA-like"/>
    <property type="match status" value="1"/>
</dbReference>
<comment type="function">
    <text evidence="5 6">Associates with the EF-Tu.GDP complex and induces the exchange of GDP to GTP. It remains bound to the aminoacyl-tRNA.EF-Tu.GTP complex up to the GTP hydrolysis stage on the ribosome.</text>
</comment>
<dbReference type="PANTHER" id="PTHR11741:SF0">
    <property type="entry name" value="ELONGATION FACTOR TS, MITOCHONDRIAL"/>
    <property type="match status" value="1"/>
</dbReference>
<evidence type="ECO:0000256" key="4">
    <source>
        <dbReference type="ARBA" id="ARBA00022917"/>
    </source>
</evidence>
<dbReference type="InterPro" id="IPR036402">
    <property type="entry name" value="EF-Ts_dimer_sf"/>
</dbReference>
<evidence type="ECO:0000256" key="6">
    <source>
        <dbReference type="RuleBase" id="RU000642"/>
    </source>
</evidence>
<evidence type="ECO:0000313" key="10">
    <source>
        <dbReference type="Proteomes" id="UP000033103"/>
    </source>
</evidence>
<dbReference type="InterPro" id="IPR018101">
    <property type="entry name" value="Transl_elong_Ts_CS"/>
</dbReference>
<dbReference type="InterPro" id="IPR014039">
    <property type="entry name" value="Transl_elong_EFTs/EF1B_dimer"/>
</dbReference>
<dbReference type="InterPro" id="IPR001816">
    <property type="entry name" value="Transl_elong_EFTs/EF1B"/>
</dbReference>
<feature type="domain" description="Translation elongation factor EFTs/EF1B dimerisation" evidence="8">
    <location>
        <begin position="72"/>
        <end position="281"/>
    </location>
</feature>
<dbReference type="HOGENOM" id="CLU_047155_0_2_0"/>
<dbReference type="InterPro" id="IPR009060">
    <property type="entry name" value="UBA-like_sf"/>
</dbReference>
<comment type="subcellular location">
    <subcellularLocation>
        <location evidence="5 7">Cytoplasm</location>
    </subcellularLocation>
</comment>
<evidence type="ECO:0000256" key="7">
    <source>
        <dbReference type="RuleBase" id="RU000643"/>
    </source>
</evidence>
<evidence type="ECO:0000259" key="8">
    <source>
        <dbReference type="Pfam" id="PF00889"/>
    </source>
</evidence>
<feature type="region of interest" description="Involved in Mg(2+) ion dislocation from EF-Tu" evidence="5">
    <location>
        <begin position="81"/>
        <end position="84"/>
    </location>
</feature>
<dbReference type="HAMAP" id="MF_00050">
    <property type="entry name" value="EF_Ts"/>
    <property type="match status" value="1"/>
</dbReference>
<proteinExistence type="inferred from homology"/>
<dbReference type="Gene3D" id="1.10.8.10">
    <property type="entry name" value="DNA helicase RuvA subunit, C-terminal domain"/>
    <property type="match status" value="1"/>
</dbReference>
<dbReference type="EMBL" id="CP011280">
    <property type="protein sequence ID" value="AKC95729.1"/>
    <property type="molecule type" value="Genomic_DNA"/>
</dbReference>
<dbReference type="PATRIC" id="fig|1069640.6.peg.862"/>
<dbReference type="SUPFAM" id="SSF54713">
    <property type="entry name" value="Elongation factor Ts (EF-Ts), dimerisation domain"/>
    <property type="match status" value="2"/>
</dbReference>
<dbReference type="Pfam" id="PF00889">
    <property type="entry name" value="EF_TS"/>
    <property type="match status" value="1"/>
</dbReference>
<dbReference type="STRING" id="187101.VC03_04370"/>
<comment type="similarity">
    <text evidence="1 5 6">Belongs to the EF-Ts family.</text>
</comment>
<gene>
    <name evidence="5" type="primary">tsf</name>
    <name evidence="9" type="ORF">VC03_04370</name>
</gene>